<feature type="transmembrane region" description="Helical" evidence="1">
    <location>
        <begin position="77"/>
        <end position="95"/>
    </location>
</feature>
<evidence type="ECO:0000313" key="3">
    <source>
        <dbReference type="Proteomes" id="UP000184130"/>
    </source>
</evidence>
<protein>
    <submittedName>
        <fullName evidence="2">Uncharacterized membrane protein</fullName>
    </submittedName>
</protein>
<reference evidence="2 3" key="1">
    <citation type="submission" date="2016-11" db="EMBL/GenBank/DDBJ databases">
        <authorList>
            <person name="Jaros S."/>
            <person name="Januszkiewicz K."/>
            <person name="Wedrychowicz H."/>
        </authorList>
    </citation>
    <scope>NUCLEOTIDE SEQUENCE [LARGE SCALE GENOMIC DNA]</scope>
    <source>
        <strain evidence="2 3">KHT3</strain>
    </source>
</reference>
<dbReference type="PANTHER" id="PTHR36974:SF1">
    <property type="entry name" value="DOXX FAMILY MEMBRANE PROTEIN"/>
    <property type="match status" value="1"/>
</dbReference>
<dbReference type="Proteomes" id="UP000184130">
    <property type="component" value="Unassembled WGS sequence"/>
</dbReference>
<keyword evidence="1" id="KW-0812">Transmembrane</keyword>
<dbReference type="RefSeq" id="WP_073210082.1">
    <property type="nucleotide sequence ID" value="NZ_FRBD01000019.1"/>
</dbReference>
<proteinExistence type="predicted"/>
<feature type="transmembrane region" description="Helical" evidence="1">
    <location>
        <begin position="115"/>
        <end position="137"/>
    </location>
</feature>
<dbReference type="OrthoDB" id="9788974at2"/>
<gene>
    <name evidence="2" type="ORF">SAMN05216463_11955</name>
</gene>
<feature type="transmembrane region" description="Helical" evidence="1">
    <location>
        <begin position="12"/>
        <end position="33"/>
    </location>
</feature>
<feature type="transmembrane region" description="Helical" evidence="1">
    <location>
        <begin position="53"/>
        <end position="72"/>
    </location>
</feature>
<dbReference type="EMBL" id="FRBD01000019">
    <property type="protein sequence ID" value="SHL01911.1"/>
    <property type="molecule type" value="Genomic_DNA"/>
</dbReference>
<dbReference type="PANTHER" id="PTHR36974">
    <property type="entry name" value="MEMBRANE PROTEIN-RELATED"/>
    <property type="match status" value="1"/>
</dbReference>
<evidence type="ECO:0000256" key="1">
    <source>
        <dbReference type="SAM" id="Phobius"/>
    </source>
</evidence>
<keyword evidence="1" id="KW-0472">Membrane</keyword>
<evidence type="ECO:0000313" key="2">
    <source>
        <dbReference type="EMBL" id="SHL01911.1"/>
    </source>
</evidence>
<accession>A0A1M6X7I3</accession>
<organism evidence="2 3">
    <name type="scientific">Xylanibacter ruminicola</name>
    <name type="common">Prevotella ruminicola</name>
    <dbReference type="NCBI Taxonomy" id="839"/>
    <lineage>
        <taxon>Bacteria</taxon>
        <taxon>Pseudomonadati</taxon>
        <taxon>Bacteroidota</taxon>
        <taxon>Bacteroidia</taxon>
        <taxon>Bacteroidales</taxon>
        <taxon>Prevotellaceae</taxon>
        <taxon>Xylanibacter</taxon>
    </lineage>
</organism>
<dbReference type="AlphaFoldDB" id="A0A1M6X7I3"/>
<sequence>MHTELQLDNQICFRLLLGLFMTYAGISHLTIARQEFVAQVPTWLQFSPGFTDFVVLASGVIEIALGLGMLFLWKKKALVGALLALFYVLIFPGNINQYVNHIDAFGLNTDQARLIRLFFQPVLIFLALWSTGGWKYCKKLCNSCRKG</sequence>
<keyword evidence="1" id="KW-1133">Transmembrane helix</keyword>
<name>A0A1M6X7I3_XYLRU</name>